<keyword evidence="3" id="KW-1185">Reference proteome</keyword>
<keyword evidence="1" id="KW-0812">Transmembrane</keyword>
<evidence type="ECO:0000256" key="1">
    <source>
        <dbReference type="SAM" id="Phobius"/>
    </source>
</evidence>
<organism evidence="2 3">
    <name type="scientific">Sporosarcina contaminans</name>
    <dbReference type="NCBI Taxonomy" id="633403"/>
    <lineage>
        <taxon>Bacteria</taxon>
        <taxon>Bacillati</taxon>
        <taxon>Bacillota</taxon>
        <taxon>Bacilli</taxon>
        <taxon>Bacillales</taxon>
        <taxon>Caryophanaceae</taxon>
        <taxon>Sporosarcina</taxon>
    </lineage>
</organism>
<name>A0ABW3U1B0_9BACL</name>
<feature type="transmembrane region" description="Helical" evidence="1">
    <location>
        <begin position="41"/>
        <end position="61"/>
    </location>
</feature>
<keyword evidence="1" id="KW-1133">Transmembrane helix</keyword>
<keyword evidence="1" id="KW-0472">Membrane</keyword>
<reference evidence="3" key="1">
    <citation type="journal article" date="2019" name="Int. J. Syst. Evol. Microbiol.">
        <title>The Global Catalogue of Microorganisms (GCM) 10K type strain sequencing project: providing services to taxonomists for standard genome sequencing and annotation.</title>
        <authorList>
            <consortium name="The Broad Institute Genomics Platform"/>
            <consortium name="The Broad Institute Genome Sequencing Center for Infectious Disease"/>
            <person name="Wu L."/>
            <person name="Ma J."/>
        </authorList>
    </citation>
    <scope>NUCLEOTIDE SEQUENCE [LARGE SCALE GENOMIC DNA]</scope>
    <source>
        <strain evidence="3">CCUG 53915</strain>
    </source>
</reference>
<gene>
    <name evidence="2" type="ORF">ACFQ38_09715</name>
</gene>
<sequence>MDDRFELSFKNKEVRMWVAIMVPTFLAGVFFLIFANRQHLYMANLFPLLGWISFRVWQFVYRRKQKRAL</sequence>
<dbReference type="RefSeq" id="WP_336823310.1">
    <property type="nucleotide sequence ID" value="NZ_JBHTLT010000045.1"/>
</dbReference>
<protein>
    <submittedName>
        <fullName evidence="2">Uncharacterized protein</fullName>
    </submittedName>
</protein>
<comment type="caution">
    <text evidence="2">The sequence shown here is derived from an EMBL/GenBank/DDBJ whole genome shotgun (WGS) entry which is preliminary data.</text>
</comment>
<accession>A0ABW3U1B0</accession>
<dbReference type="Proteomes" id="UP001597231">
    <property type="component" value="Unassembled WGS sequence"/>
</dbReference>
<proteinExistence type="predicted"/>
<evidence type="ECO:0000313" key="2">
    <source>
        <dbReference type="EMBL" id="MFD1205377.1"/>
    </source>
</evidence>
<dbReference type="EMBL" id="JBHTLT010000045">
    <property type="protein sequence ID" value="MFD1205377.1"/>
    <property type="molecule type" value="Genomic_DNA"/>
</dbReference>
<evidence type="ECO:0000313" key="3">
    <source>
        <dbReference type="Proteomes" id="UP001597231"/>
    </source>
</evidence>
<feature type="transmembrane region" description="Helical" evidence="1">
    <location>
        <begin position="14"/>
        <end position="35"/>
    </location>
</feature>